<proteinExistence type="predicted"/>
<dbReference type="InterPro" id="IPR051320">
    <property type="entry name" value="Viral_Replic_Matur_Polypro"/>
</dbReference>
<evidence type="ECO:0000313" key="3">
    <source>
        <dbReference type="Proteomes" id="UP000596742"/>
    </source>
</evidence>
<dbReference type="EMBL" id="UYJE01001563">
    <property type="protein sequence ID" value="VDI03116.1"/>
    <property type="molecule type" value="Genomic_DNA"/>
</dbReference>
<comment type="caution">
    <text evidence="2">The sequence shown here is derived from an EMBL/GenBank/DDBJ whole genome shotgun (WGS) entry which is preliminary data.</text>
</comment>
<dbReference type="PANTHER" id="PTHR33064">
    <property type="entry name" value="POL PROTEIN"/>
    <property type="match status" value="1"/>
</dbReference>
<dbReference type="PANTHER" id="PTHR33064:SF37">
    <property type="entry name" value="RIBONUCLEASE H"/>
    <property type="match status" value="1"/>
</dbReference>
<dbReference type="OrthoDB" id="1933708at2759"/>
<dbReference type="Proteomes" id="UP000596742">
    <property type="component" value="Unassembled WGS sequence"/>
</dbReference>
<reference evidence="2" key="1">
    <citation type="submission" date="2018-11" db="EMBL/GenBank/DDBJ databases">
        <authorList>
            <person name="Alioto T."/>
            <person name="Alioto T."/>
        </authorList>
    </citation>
    <scope>NUCLEOTIDE SEQUENCE</scope>
</reference>
<dbReference type="InterPro" id="IPR043128">
    <property type="entry name" value="Rev_trsase/Diguanyl_cyclase"/>
</dbReference>
<keyword evidence="3" id="KW-1185">Reference proteome</keyword>
<dbReference type="AlphaFoldDB" id="A0A8B6CE36"/>
<dbReference type="Pfam" id="PF17919">
    <property type="entry name" value="RT_RNaseH_2"/>
    <property type="match status" value="1"/>
</dbReference>
<sequence>MTESFYRNHMADFGDLVDITDMLITNISSELWRHILPRTFEETMERIEMVLLRLRENNLEEYYRRFIANFATISGPTNALLKGKGKSKKGKLRTKHNPLGIGAWDATFDNASEELKDKLTAAPVLGHPDIDFIKPYKSEIDASFNGLGAILSQRPRGW</sequence>
<accession>A0A8B6CE36</accession>
<dbReference type="InterPro" id="IPR043502">
    <property type="entry name" value="DNA/RNA_pol_sf"/>
</dbReference>
<protein>
    <recommendedName>
        <fullName evidence="1">Reverse transcriptase/retrotransposon-derived protein RNase H-like domain-containing protein</fullName>
    </recommendedName>
</protein>
<name>A0A8B6CE36_MYTGA</name>
<dbReference type="InterPro" id="IPR041577">
    <property type="entry name" value="RT_RNaseH_2"/>
</dbReference>
<feature type="domain" description="Reverse transcriptase/retrotransposon-derived protein RNase H-like" evidence="1">
    <location>
        <begin position="104"/>
        <end position="154"/>
    </location>
</feature>
<dbReference type="SUPFAM" id="SSF56672">
    <property type="entry name" value="DNA/RNA polymerases"/>
    <property type="match status" value="1"/>
</dbReference>
<gene>
    <name evidence="2" type="ORF">MGAL_10B058308</name>
</gene>
<dbReference type="Gene3D" id="3.30.70.270">
    <property type="match status" value="1"/>
</dbReference>
<evidence type="ECO:0000259" key="1">
    <source>
        <dbReference type="Pfam" id="PF17919"/>
    </source>
</evidence>
<evidence type="ECO:0000313" key="2">
    <source>
        <dbReference type="EMBL" id="VDI03116.1"/>
    </source>
</evidence>
<organism evidence="2 3">
    <name type="scientific">Mytilus galloprovincialis</name>
    <name type="common">Mediterranean mussel</name>
    <dbReference type="NCBI Taxonomy" id="29158"/>
    <lineage>
        <taxon>Eukaryota</taxon>
        <taxon>Metazoa</taxon>
        <taxon>Spiralia</taxon>
        <taxon>Lophotrochozoa</taxon>
        <taxon>Mollusca</taxon>
        <taxon>Bivalvia</taxon>
        <taxon>Autobranchia</taxon>
        <taxon>Pteriomorphia</taxon>
        <taxon>Mytilida</taxon>
        <taxon>Mytiloidea</taxon>
        <taxon>Mytilidae</taxon>
        <taxon>Mytilinae</taxon>
        <taxon>Mytilus</taxon>
    </lineage>
</organism>